<evidence type="ECO:0000313" key="3">
    <source>
        <dbReference type="Proteomes" id="UP000284902"/>
    </source>
</evidence>
<comment type="caution">
    <text evidence="2">The sequence shown here is derived from an EMBL/GenBank/DDBJ whole genome shotgun (WGS) entry which is preliminary data.</text>
</comment>
<organism evidence="2 3">
    <name type="scientific">[Ruminococcus] lactaris</name>
    <dbReference type="NCBI Taxonomy" id="46228"/>
    <lineage>
        <taxon>Bacteria</taxon>
        <taxon>Bacillati</taxon>
        <taxon>Bacillota</taxon>
        <taxon>Clostridia</taxon>
        <taxon>Lachnospirales</taxon>
        <taxon>Lachnospiraceae</taxon>
        <taxon>Mediterraneibacter</taxon>
    </lineage>
</organism>
<dbReference type="InterPro" id="IPR045933">
    <property type="entry name" value="DUF6353"/>
</dbReference>
<accession>A0A414P838</accession>
<proteinExistence type="predicted"/>
<name>A0A414P838_9FIRM</name>
<dbReference type="EMBL" id="QRHG01000006">
    <property type="protein sequence ID" value="RHF62288.1"/>
    <property type="molecule type" value="Genomic_DNA"/>
</dbReference>
<protein>
    <submittedName>
        <fullName evidence="2">Uncharacterized protein</fullName>
    </submittedName>
</protein>
<keyword evidence="1" id="KW-1133">Transmembrane helix</keyword>
<sequence length="266" mass="29226">MKFKVPVGIKKILVKAEKNSPAILTGLGIAGGITTTVLAVKATPKALKLIEEAEKEKNKARKADEPNIKLTTPEVIKAVWKPFLPVVAMGGASIACVIGANSVHTRRHAALYSAYKLSETALSEYKDKVEEVVSEKKMKDIKQKVAEGHVKQVIDDEKKAQIIIADGGDTWFVDAMSNQPFKSSKNAMDAAANKLNKAMRSEMYVSLSQLYDELGIPHTGVSDEIGWCIGGDEIDIELSDTIVIDNRVYIVMDFRVRPVYGFDKLY</sequence>
<dbReference type="Pfam" id="PF19880">
    <property type="entry name" value="DUF6353"/>
    <property type="match status" value="1"/>
</dbReference>
<evidence type="ECO:0000313" key="2">
    <source>
        <dbReference type="EMBL" id="RHF62288.1"/>
    </source>
</evidence>
<keyword evidence="1" id="KW-0812">Transmembrane</keyword>
<evidence type="ECO:0000256" key="1">
    <source>
        <dbReference type="SAM" id="Phobius"/>
    </source>
</evidence>
<gene>
    <name evidence="2" type="ORF">DW672_03345</name>
</gene>
<dbReference type="AlphaFoldDB" id="A0A414P838"/>
<keyword evidence="1" id="KW-0472">Membrane</keyword>
<reference evidence="2 3" key="1">
    <citation type="submission" date="2018-08" db="EMBL/GenBank/DDBJ databases">
        <title>A genome reference for cultivated species of the human gut microbiota.</title>
        <authorList>
            <person name="Zou Y."/>
            <person name="Xue W."/>
            <person name="Luo G."/>
        </authorList>
    </citation>
    <scope>NUCLEOTIDE SEQUENCE [LARGE SCALE GENOMIC DNA]</scope>
    <source>
        <strain evidence="2 3">AM25-1LB</strain>
    </source>
</reference>
<feature type="transmembrane region" description="Helical" evidence="1">
    <location>
        <begin position="83"/>
        <end position="103"/>
    </location>
</feature>
<dbReference type="RefSeq" id="WP_118212538.1">
    <property type="nucleotide sequence ID" value="NZ_DAWBHJ010000015.1"/>
</dbReference>
<feature type="transmembrane region" description="Helical" evidence="1">
    <location>
        <begin position="21"/>
        <end position="40"/>
    </location>
</feature>
<dbReference type="Proteomes" id="UP000284902">
    <property type="component" value="Unassembled WGS sequence"/>
</dbReference>